<organism evidence="1 2">
    <name type="scientific">Planococcus shenhongbingii</name>
    <dbReference type="NCBI Taxonomy" id="3058398"/>
    <lineage>
        <taxon>Bacteria</taxon>
        <taxon>Bacillati</taxon>
        <taxon>Bacillota</taxon>
        <taxon>Bacilli</taxon>
        <taxon>Bacillales</taxon>
        <taxon>Caryophanaceae</taxon>
        <taxon>Planococcus</taxon>
    </lineage>
</organism>
<proteinExistence type="predicted"/>
<keyword evidence="2" id="KW-1185">Reference proteome</keyword>
<name>A0ABT8N7W4_9BACL</name>
<reference evidence="1 2" key="1">
    <citation type="submission" date="2023-07" db="EMBL/GenBank/DDBJ databases">
        <title>Novel species in genus Planococcus.</title>
        <authorList>
            <person name="Ning S."/>
        </authorList>
    </citation>
    <scope>NUCLEOTIDE SEQUENCE [LARGE SCALE GENOMIC DNA]</scope>
    <source>
        <strain evidence="1 2">N017</strain>
    </source>
</reference>
<comment type="caution">
    <text evidence="1">The sequence shown here is derived from an EMBL/GenBank/DDBJ whole genome shotgun (WGS) entry which is preliminary data.</text>
</comment>
<gene>
    <name evidence="1" type="ORF">QWY13_00605</name>
</gene>
<dbReference type="RefSeq" id="WP_301854535.1">
    <property type="nucleotide sequence ID" value="NZ_JAUJWU010000001.1"/>
</dbReference>
<dbReference type="EMBL" id="JAUJWU010000001">
    <property type="protein sequence ID" value="MDN7243971.1"/>
    <property type="molecule type" value="Genomic_DNA"/>
</dbReference>
<protein>
    <recommendedName>
        <fullName evidence="3">Phage protein</fullName>
    </recommendedName>
</protein>
<dbReference type="Proteomes" id="UP001172142">
    <property type="component" value="Unassembled WGS sequence"/>
</dbReference>
<accession>A0ABT8N7W4</accession>
<sequence length="59" mass="7340">MEKKKMEKFHLYNGDFNDEVWFAQKYNINYSMLKKRLSRGWSIERALSEPIQERRTNRK</sequence>
<evidence type="ECO:0000313" key="2">
    <source>
        <dbReference type="Proteomes" id="UP001172142"/>
    </source>
</evidence>
<evidence type="ECO:0008006" key="3">
    <source>
        <dbReference type="Google" id="ProtNLM"/>
    </source>
</evidence>
<evidence type="ECO:0000313" key="1">
    <source>
        <dbReference type="EMBL" id="MDN7243971.1"/>
    </source>
</evidence>